<dbReference type="EMBL" id="SOAN01000002">
    <property type="protein sequence ID" value="TDS86894.1"/>
    <property type="molecule type" value="Genomic_DNA"/>
</dbReference>
<dbReference type="InterPro" id="IPR029063">
    <property type="entry name" value="SAM-dependent_MTases_sf"/>
</dbReference>
<dbReference type="GO" id="GO:0032259">
    <property type="term" value="P:methylation"/>
    <property type="evidence" value="ECO:0007669"/>
    <property type="project" value="UniProtKB-KW"/>
</dbReference>
<organism evidence="2 3">
    <name type="scientific">Nesterenkonia aurantiaca</name>
    <dbReference type="NCBI Taxonomy" id="1436010"/>
    <lineage>
        <taxon>Bacteria</taxon>
        <taxon>Bacillati</taxon>
        <taxon>Actinomycetota</taxon>
        <taxon>Actinomycetes</taxon>
        <taxon>Micrococcales</taxon>
        <taxon>Micrococcaceae</taxon>
        <taxon>Nesterenkonia</taxon>
    </lineage>
</organism>
<reference evidence="2 3" key="1">
    <citation type="submission" date="2019-03" db="EMBL/GenBank/DDBJ databases">
        <title>Genomic Encyclopedia of Type Strains, Phase III (KMG-III): the genomes of soil and plant-associated and newly described type strains.</title>
        <authorList>
            <person name="Whitman W."/>
        </authorList>
    </citation>
    <scope>NUCLEOTIDE SEQUENCE [LARGE SCALE GENOMIC DNA]</scope>
    <source>
        <strain evidence="2 3">DSM 27373</strain>
    </source>
</reference>
<dbReference type="CDD" id="cd02440">
    <property type="entry name" value="AdoMet_MTases"/>
    <property type="match status" value="1"/>
</dbReference>
<keyword evidence="2" id="KW-0808">Transferase</keyword>
<dbReference type="Proteomes" id="UP000294506">
    <property type="component" value="Unassembled WGS sequence"/>
</dbReference>
<evidence type="ECO:0000313" key="2">
    <source>
        <dbReference type="EMBL" id="TDS86894.1"/>
    </source>
</evidence>
<accession>A0A4R7G5Z8</accession>
<protein>
    <submittedName>
        <fullName evidence="2">Demethylmenaquinone methyltransferase/2-methoxy-6-polyprenyl-1,4-benzoquinol methylase</fullName>
    </submittedName>
</protein>
<proteinExistence type="predicted"/>
<keyword evidence="3" id="KW-1185">Reference proteome</keyword>
<gene>
    <name evidence="2" type="ORF">EV640_102189</name>
</gene>
<name>A0A4R7G5Z8_9MICC</name>
<feature type="domain" description="Methyltransferase" evidence="1">
    <location>
        <begin position="40"/>
        <end position="105"/>
    </location>
</feature>
<evidence type="ECO:0000313" key="3">
    <source>
        <dbReference type="Proteomes" id="UP000294506"/>
    </source>
</evidence>
<dbReference type="Gene3D" id="3.40.50.150">
    <property type="entry name" value="Vaccinia Virus protein VP39"/>
    <property type="match status" value="1"/>
</dbReference>
<dbReference type="GO" id="GO:0008168">
    <property type="term" value="F:methyltransferase activity"/>
    <property type="evidence" value="ECO:0007669"/>
    <property type="project" value="UniProtKB-KW"/>
</dbReference>
<comment type="caution">
    <text evidence="2">The sequence shown here is derived from an EMBL/GenBank/DDBJ whole genome shotgun (WGS) entry which is preliminary data.</text>
</comment>
<sequence length="221" mass="23574">MKRSSAEKYTAFAPFYDLLSAEHPVYGAGRSRLVGSLALSAGDQILDLGCGTGLNFPLLQNRVGPGGRIVGIDRSAQMLAQARKRAQRQGWDNVILLQADATTMVASEVSAQIAEAGGHGLSGIGLATYSLSLMSPWERAWENLWQLTSPEAQLGVLDMQRPSGLSTPMIPLARVACWLGGADIEVHPWTAVGRDCVDVRADSARGGHLQVRTGVKPAGRR</sequence>
<dbReference type="InterPro" id="IPR025714">
    <property type="entry name" value="Methyltranfer_dom"/>
</dbReference>
<dbReference type="AlphaFoldDB" id="A0A4R7G5Z8"/>
<dbReference type="Pfam" id="PF13847">
    <property type="entry name" value="Methyltransf_31"/>
    <property type="match status" value="1"/>
</dbReference>
<dbReference type="SUPFAM" id="SSF53335">
    <property type="entry name" value="S-adenosyl-L-methionine-dependent methyltransferases"/>
    <property type="match status" value="1"/>
</dbReference>
<keyword evidence="2" id="KW-0489">Methyltransferase</keyword>
<dbReference type="RefSeq" id="WP_036477793.1">
    <property type="nucleotide sequence ID" value="NZ_SOAN01000002.1"/>
</dbReference>
<evidence type="ECO:0000259" key="1">
    <source>
        <dbReference type="Pfam" id="PF13847"/>
    </source>
</evidence>